<evidence type="ECO:0000313" key="1">
    <source>
        <dbReference type="EMBL" id="PZR09635.1"/>
    </source>
</evidence>
<accession>A0A2W5TE13</accession>
<protein>
    <submittedName>
        <fullName evidence="1">Uncharacterized protein</fullName>
    </submittedName>
</protein>
<gene>
    <name evidence="1" type="ORF">DI536_22125</name>
</gene>
<proteinExistence type="predicted"/>
<dbReference type="AlphaFoldDB" id="A0A2W5TE13"/>
<organism evidence="1 2">
    <name type="scientific">Archangium gephyra</name>
    <dbReference type="NCBI Taxonomy" id="48"/>
    <lineage>
        <taxon>Bacteria</taxon>
        <taxon>Pseudomonadati</taxon>
        <taxon>Myxococcota</taxon>
        <taxon>Myxococcia</taxon>
        <taxon>Myxococcales</taxon>
        <taxon>Cystobacterineae</taxon>
        <taxon>Archangiaceae</taxon>
        <taxon>Archangium</taxon>
    </lineage>
</organism>
<sequence length="384" mass="42430">MQTPVGRLWARALSRLQRTDSPRFSFAEVRELGLEPDELIGGEAFTYAGFDAEPADCECGVVPAFDFQTRAAEGLVGLACAGSPSCSRGWQWVRRVEHEHLRTDARAVFSAIAGANALQPLSAAVPEPFIPVGRLLRRGLDIAVVWCRVGGSMLQVLGRGLSASIRQPMIIVVPSAAGNERTDGFEVVGLPQEETMRLDLLAGVARLTPNYRERVLEDPTLDLDHVRVRFATRPGDRHVLEINGHDFGGFRKSDVKFLRMLLLAAVRKNGTNDGWIDKSRLRDGDDKDRALERMREELVTYDVPGLSEAERRALIRAHKGQLRLGVPPENIELDESLTSLEFIGPITTTRGDGTKPQGTEKQVEGLRNAAVLLKDCRRWGCPPR</sequence>
<dbReference type="Proteomes" id="UP000249061">
    <property type="component" value="Unassembled WGS sequence"/>
</dbReference>
<evidence type="ECO:0000313" key="2">
    <source>
        <dbReference type="Proteomes" id="UP000249061"/>
    </source>
</evidence>
<comment type="caution">
    <text evidence="1">The sequence shown here is derived from an EMBL/GenBank/DDBJ whole genome shotgun (WGS) entry which is preliminary data.</text>
</comment>
<reference evidence="1 2" key="1">
    <citation type="submission" date="2017-08" db="EMBL/GenBank/DDBJ databases">
        <title>Infants hospitalized years apart are colonized by the same room-sourced microbial strains.</title>
        <authorList>
            <person name="Brooks B."/>
            <person name="Olm M.R."/>
            <person name="Firek B.A."/>
            <person name="Baker R."/>
            <person name="Thomas B.C."/>
            <person name="Morowitz M.J."/>
            <person name="Banfield J.F."/>
        </authorList>
    </citation>
    <scope>NUCLEOTIDE SEQUENCE [LARGE SCALE GENOMIC DNA]</scope>
    <source>
        <strain evidence="1">S2_003_000_R2_14</strain>
    </source>
</reference>
<name>A0A2W5TE13_9BACT</name>
<dbReference type="EMBL" id="QFQP01000020">
    <property type="protein sequence ID" value="PZR09635.1"/>
    <property type="molecule type" value="Genomic_DNA"/>
</dbReference>